<evidence type="ECO:0000256" key="4">
    <source>
        <dbReference type="ARBA" id="ARBA00023015"/>
    </source>
</evidence>
<dbReference type="Proteomes" id="UP001445335">
    <property type="component" value="Unassembled WGS sequence"/>
</dbReference>
<dbReference type="InterPro" id="IPR057991">
    <property type="entry name" value="TPR_TAF2_C"/>
</dbReference>
<evidence type="ECO:0000259" key="8">
    <source>
        <dbReference type="Pfam" id="PF25316"/>
    </source>
</evidence>
<feature type="region of interest" description="Disordered" evidence="7">
    <location>
        <begin position="1003"/>
        <end position="1144"/>
    </location>
</feature>
<proteinExistence type="inferred from homology"/>
<feature type="compositionally biased region" description="Polar residues" evidence="7">
    <location>
        <begin position="1098"/>
        <end position="1108"/>
    </location>
</feature>
<gene>
    <name evidence="10" type="ORF">WJX81_006717</name>
</gene>
<dbReference type="GO" id="GO:0003682">
    <property type="term" value="F:chromatin binding"/>
    <property type="evidence" value="ECO:0007669"/>
    <property type="project" value="TreeGrafter"/>
</dbReference>
<feature type="region of interest" description="Disordered" evidence="7">
    <location>
        <begin position="617"/>
        <end position="648"/>
    </location>
</feature>
<accession>A0AAW1QUI6</accession>
<keyword evidence="5" id="KW-0804">Transcription</keyword>
<feature type="domain" description="Transcription initiation factor TFIID subunit 2 Ig-like" evidence="8">
    <location>
        <begin position="534"/>
        <end position="672"/>
    </location>
</feature>
<dbReference type="Gene3D" id="2.60.40.1730">
    <property type="entry name" value="tricorn interacting facor f3 domain"/>
    <property type="match status" value="1"/>
</dbReference>
<dbReference type="GO" id="GO:0000976">
    <property type="term" value="F:transcription cis-regulatory region binding"/>
    <property type="evidence" value="ECO:0007669"/>
    <property type="project" value="TreeGrafter"/>
</dbReference>
<dbReference type="GO" id="GO:0006367">
    <property type="term" value="P:transcription initiation at RNA polymerase II promoter"/>
    <property type="evidence" value="ECO:0007669"/>
    <property type="project" value="TreeGrafter"/>
</dbReference>
<feature type="compositionally biased region" description="Low complexity" evidence="7">
    <location>
        <begin position="1124"/>
        <end position="1142"/>
    </location>
</feature>
<comment type="similarity">
    <text evidence="2">Belongs to the TAF2 family.</text>
</comment>
<keyword evidence="11" id="KW-1185">Reference proteome</keyword>
<feature type="compositionally biased region" description="Pro residues" evidence="7">
    <location>
        <begin position="1193"/>
        <end position="1205"/>
    </location>
</feature>
<evidence type="ECO:0000256" key="5">
    <source>
        <dbReference type="ARBA" id="ARBA00023163"/>
    </source>
</evidence>
<evidence type="ECO:0000256" key="3">
    <source>
        <dbReference type="ARBA" id="ARBA00017363"/>
    </source>
</evidence>
<keyword evidence="6" id="KW-0539">Nucleus</keyword>
<dbReference type="PANTHER" id="PTHR15137:SF9">
    <property type="entry name" value="TRANSCRIPTION INITIATION FACTOR TFIID SUBUNIT 2"/>
    <property type="match status" value="1"/>
</dbReference>
<dbReference type="InterPro" id="IPR042097">
    <property type="entry name" value="Aminopeptidase_N-like_N_sf"/>
</dbReference>
<keyword evidence="4" id="KW-0805">Transcription regulation</keyword>
<feature type="compositionally biased region" description="Low complexity" evidence="7">
    <location>
        <begin position="1065"/>
        <end position="1077"/>
    </location>
</feature>
<feature type="compositionally biased region" description="Basic and acidic residues" evidence="7">
    <location>
        <begin position="1250"/>
        <end position="1267"/>
    </location>
</feature>
<dbReference type="InterPro" id="IPR027268">
    <property type="entry name" value="Peptidase_M4/M1_CTD_sf"/>
</dbReference>
<comment type="subcellular location">
    <subcellularLocation>
        <location evidence="1">Nucleus</location>
    </subcellularLocation>
</comment>
<organism evidence="10 11">
    <name type="scientific">Elliptochloris bilobata</name>
    <dbReference type="NCBI Taxonomy" id="381761"/>
    <lineage>
        <taxon>Eukaryota</taxon>
        <taxon>Viridiplantae</taxon>
        <taxon>Chlorophyta</taxon>
        <taxon>core chlorophytes</taxon>
        <taxon>Trebouxiophyceae</taxon>
        <taxon>Trebouxiophyceae incertae sedis</taxon>
        <taxon>Elliptochloris clade</taxon>
        <taxon>Elliptochloris</taxon>
    </lineage>
</organism>
<dbReference type="GO" id="GO:0016251">
    <property type="term" value="F:RNA polymerase II general transcription initiation factor activity"/>
    <property type="evidence" value="ECO:0007669"/>
    <property type="project" value="TreeGrafter"/>
</dbReference>
<dbReference type="Pfam" id="PF25577">
    <property type="entry name" value="TPR_TAF2_C"/>
    <property type="match status" value="1"/>
</dbReference>
<feature type="compositionally biased region" description="Gly residues" evidence="7">
    <location>
        <begin position="1112"/>
        <end position="1123"/>
    </location>
</feature>
<dbReference type="GO" id="GO:0005669">
    <property type="term" value="C:transcription factor TFIID complex"/>
    <property type="evidence" value="ECO:0007669"/>
    <property type="project" value="InterPro"/>
</dbReference>
<feature type="compositionally biased region" description="Basic residues" evidence="7">
    <location>
        <begin position="618"/>
        <end position="627"/>
    </location>
</feature>
<dbReference type="Gene3D" id="1.10.390.10">
    <property type="entry name" value="Neutral Protease Domain 2"/>
    <property type="match status" value="1"/>
</dbReference>
<feature type="domain" description="Transcription initiation factor TFIID subunit 2 TPR repeats" evidence="9">
    <location>
        <begin position="676"/>
        <end position="951"/>
    </location>
</feature>
<dbReference type="Pfam" id="PF25316">
    <property type="entry name" value="TAF2_3rd"/>
    <property type="match status" value="1"/>
</dbReference>
<protein>
    <recommendedName>
        <fullName evidence="3">Transcription initiation factor TFIID subunit 2</fullName>
    </recommendedName>
</protein>
<feature type="region of interest" description="Disordered" evidence="7">
    <location>
        <begin position="112"/>
        <end position="132"/>
    </location>
</feature>
<sequence length="1304" mass="133968">MNTFPTVEHVTLHLAVDTSAQRLYGHADLKASCPLSATSVGLHAYQLAVRRVTVDGAEASFQLRPAIVESLPEALLRGADDSGAAAAVAEHAFYQYERALQREADPELLVALPPAAPGRQPDAETQGPPAAALDAGKPLAAAAGAENARALALCVEYEAGASGSGLCCWDGYARAGGEPRRACAWFPCVDTPSAASTYEVFVTVGAGELAAAPGRLVCQSRGADGRRTFRFHLASPAPPAHLALAVGPFAVVPGVPASETMSGLHDGGEGGATAGAGGTTVTHLGPPALASELAHGAAFLPLAFGLYETFLGCSFPFSAFHAVFVPSGAALAGVQAAAGMQIASADLLYSGRAVEAAVEARLAGARALARQWFGMWLRPATPADAWLLEGLAGYLEDLFVRRFMGRNELAYRRAKEREAIYLADDGAAPPLYVRGPAYPWGALHATEELGPGGALRAWKAAAVVGMLERRVGEDTFKRLLERHVVASCAAPGKGGAPAGARLLGTREFLNEVGKAGGFKRDVAAFHERWVAGRGCPRLTAGFVYHRKRAALELAVRQTGSAAARAAAERAAAAASKEGSSVGILKVLVHEADGPVEHPVNVGAAALTLVELRVASKPGAKKPGRKKRAEAADGEEGADDAPAEDDGAAQREPVQWVRLDPHGESLAPAAVLQPEAMWAAQLERSRDVVAQSAAVAGLAALRPITYGVVNALRACAGNAVVYCRVRVEALMALGRTAGADTHWAGSDALLKMLRARALDPDTGQPRPRHFASLAEFFVDQALPLAVAAVRDARGVSPVEAAELLLDIAGGVDNRGNPYDDASLTAALVEALGRLRLRSPELLARVVAELDRSLAREAVAPSYQHAVGCAALCALQRLTASLPNPAAMSCRLQALFAQYLRQSVPERLRRTAAACTLQLAAASGGVDAALAQALAVIGAEHSQAVRQGVLEDLLPLLRAAPRPQALAALHALLAASGDVRLRHLAFVALMRLGGEPATLYRDRSEDELAGGGGAAASMETGAQRQVPAQSGPAHSLDSAGRRAPVIKLRPGLAGVSSRMRSGSPRQAASGGTWGAASGPSAGGGGAVAADAPVVGEVASASPQRPKTGQPQRGGDAGVGRGGRGGSRQASPAPRAPAAPRAATPEMEREAVLRDVMAIAAGVLPAGSAPAPPLASLASGGMGWAMSLLPVIQAEVPPPQPQPQPQPLPAKLVGPPAAKKRKTAEAAGAAGARGLAAGGRALAVSGSGSGSGDGRRRTGEGEAERAERAERKRAKKKEKEARKAVETPEERAARRALKKAKKESSGG</sequence>
<name>A0AAW1QUI6_9CHLO</name>
<evidence type="ECO:0000256" key="2">
    <source>
        <dbReference type="ARBA" id="ARBA00010937"/>
    </source>
</evidence>
<evidence type="ECO:0000256" key="7">
    <source>
        <dbReference type="SAM" id="MobiDB-lite"/>
    </source>
</evidence>
<dbReference type="PANTHER" id="PTHR15137">
    <property type="entry name" value="TRANSCRIPTION INITIATION FACTOR TFIID"/>
    <property type="match status" value="1"/>
</dbReference>
<reference evidence="10 11" key="1">
    <citation type="journal article" date="2024" name="Nat. Commun.">
        <title>Phylogenomics reveals the evolutionary origins of lichenization in chlorophyte algae.</title>
        <authorList>
            <person name="Puginier C."/>
            <person name="Libourel C."/>
            <person name="Otte J."/>
            <person name="Skaloud P."/>
            <person name="Haon M."/>
            <person name="Grisel S."/>
            <person name="Petersen M."/>
            <person name="Berrin J.G."/>
            <person name="Delaux P.M."/>
            <person name="Dal Grande F."/>
            <person name="Keller J."/>
        </authorList>
    </citation>
    <scope>NUCLEOTIDE SEQUENCE [LARGE SCALE GENOMIC DNA]</scope>
    <source>
        <strain evidence="10 11">SAG 245.80</strain>
    </source>
</reference>
<evidence type="ECO:0000256" key="6">
    <source>
        <dbReference type="ARBA" id="ARBA00023242"/>
    </source>
</evidence>
<evidence type="ECO:0000259" key="9">
    <source>
        <dbReference type="Pfam" id="PF25577"/>
    </source>
</evidence>
<feature type="compositionally biased region" description="Low complexity" evidence="7">
    <location>
        <begin position="1222"/>
        <end position="1243"/>
    </location>
</feature>
<evidence type="ECO:0000256" key="1">
    <source>
        <dbReference type="ARBA" id="ARBA00004123"/>
    </source>
</evidence>
<dbReference type="EMBL" id="JALJOU010000077">
    <property type="protein sequence ID" value="KAK9825157.1"/>
    <property type="molecule type" value="Genomic_DNA"/>
</dbReference>
<dbReference type="InterPro" id="IPR037813">
    <property type="entry name" value="TAF2"/>
</dbReference>
<feature type="compositionally biased region" description="Acidic residues" evidence="7">
    <location>
        <begin position="631"/>
        <end position="646"/>
    </location>
</feature>
<comment type="caution">
    <text evidence="10">The sequence shown here is derived from an EMBL/GenBank/DDBJ whole genome shotgun (WGS) entry which is preliminary data.</text>
</comment>
<dbReference type="SUPFAM" id="SSF55486">
    <property type="entry name" value="Metalloproteases ('zincins'), catalytic domain"/>
    <property type="match status" value="1"/>
</dbReference>
<feature type="compositionally biased region" description="Basic and acidic residues" evidence="7">
    <location>
        <begin position="1274"/>
        <end position="1290"/>
    </location>
</feature>
<dbReference type="InterPro" id="IPR057345">
    <property type="entry name" value="Ig-like_TAF2"/>
</dbReference>
<dbReference type="SUPFAM" id="SSF63737">
    <property type="entry name" value="Leukotriene A4 hydrolase N-terminal domain"/>
    <property type="match status" value="1"/>
</dbReference>
<feature type="region of interest" description="Disordered" evidence="7">
    <location>
        <begin position="1192"/>
        <end position="1304"/>
    </location>
</feature>
<evidence type="ECO:0000313" key="11">
    <source>
        <dbReference type="Proteomes" id="UP001445335"/>
    </source>
</evidence>
<evidence type="ECO:0000313" key="10">
    <source>
        <dbReference type="EMBL" id="KAK9825157.1"/>
    </source>
</evidence>